<protein>
    <recommendedName>
        <fullName evidence="5">Secreted protein</fullName>
    </recommendedName>
</protein>
<organism evidence="3 4">
    <name type="scientific">Nonomuraea salmonea</name>
    <dbReference type="NCBI Taxonomy" id="46181"/>
    <lineage>
        <taxon>Bacteria</taxon>
        <taxon>Bacillati</taxon>
        <taxon>Actinomycetota</taxon>
        <taxon>Actinomycetes</taxon>
        <taxon>Streptosporangiales</taxon>
        <taxon>Streptosporangiaceae</taxon>
        <taxon>Nonomuraea</taxon>
    </lineage>
</organism>
<evidence type="ECO:0000256" key="1">
    <source>
        <dbReference type="SAM" id="MobiDB-lite"/>
    </source>
</evidence>
<feature type="region of interest" description="Disordered" evidence="1">
    <location>
        <begin position="77"/>
        <end position="100"/>
    </location>
</feature>
<dbReference type="RefSeq" id="WP_345392256.1">
    <property type="nucleotide sequence ID" value="NZ_BAAAXS010000001.1"/>
</dbReference>
<keyword evidence="2" id="KW-0732">Signal</keyword>
<keyword evidence="4" id="KW-1185">Reference proteome</keyword>
<comment type="caution">
    <text evidence="3">The sequence shown here is derived from an EMBL/GenBank/DDBJ whole genome shotgun (WGS) entry which is preliminary data.</text>
</comment>
<proteinExistence type="predicted"/>
<reference evidence="3 4" key="1">
    <citation type="submission" date="2024-09" db="EMBL/GenBank/DDBJ databases">
        <authorList>
            <person name="Sun Q."/>
            <person name="Mori K."/>
        </authorList>
    </citation>
    <scope>NUCLEOTIDE SEQUENCE [LARGE SCALE GENOMIC DNA]</scope>
    <source>
        <strain evidence="3 4">JCM 3324</strain>
    </source>
</reference>
<evidence type="ECO:0000313" key="4">
    <source>
        <dbReference type="Proteomes" id="UP001589568"/>
    </source>
</evidence>
<dbReference type="Proteomes" id="UP001589568">
    <property type="component" value="Unassembled WGS sequence"/>
</dbReference>
<evidence type="ECO:0000313" key="3">
    <source>
        <dbReference type="EMBL" id="MFB9474419.1"/>
    </source>
</evidence>
<gene>
    <name evidence="3" type="ORF">ACFFR3_33410</name>
</gene>
<dbReference type="EMBL" id="JBHMCF010000038">
    <property type="protein sequence ID" value="MFB9474419.1"/>
    <property type="molecule type" value="Genomic_DNA"/>
</dbReference>
<evidence type="ECO:0008006" key="5">
    <source>
        <dbReference type="Google" id="ProtNLM"/>
    </source>
</evidence>
<accession>A0ABV5NVR9</accession>
<sequence>MIRRILAGAAIAAVALGFSASGASADVGPNPYNGGQAVLSQFQILDDVLNNVANHSLNDLEVNIIKVLDEVNVSALNNNQPEVGNHNKDTKIQNGQAQAR</sequence>
<evidence type="ECO:0000256" key="2">
    <source>
        <dbReference type="SAM" id="SignalP"/>
    </source>
</evidence>
<feature type="signal peptide" evidence="2">
    <location>
        <begin position="1"/>
        <end position="25"/>
    </location>
</feature>
<feature type="chain" id="PRO_5046201172" description="Secreted protein" evidence="2">
    <location>
        <begin position="26"/>
        <end position="100"/>
    </location>
</feature>
<name>A0ABV5NVR9_9ACTN</name>